<sequence length="237" mass="25975">MVGPALQGKDGITEPRWLRPLLTARYFAQCTEHGGSTRSECNMYCLDCAGSNALCSYCLPLHKGHHVVQIRRSSYHNVVRVSEVSRLIDVSCVQTYVINSAKIVFLNVRPQPRPPGNKAAAVCCEVCGRGLLDSFRFCSLGCKLAGVKRDPELTFALHPKLDMESRRASEMTPDESSVASKVRRTSAVSGWVREGGAAAAWTAEDDRDCNISPATPPICSAHRASRRKSAPRRAPLY</sequence>
<evidence type="ECO:0008006" key="3">
    <source>
        <dbReference type="Google" id="ProtNLM"/>
    </source>
</evidence>
<name>D3IVE5_PHYED</name>
<organism evidence="2">
    <name type="scientific">Phyllostachys edulis</name>
    <name type="common">Tortoise shell bamboo</name>
    <name type="synonym">Bambusa edulis</name>
    <dbReference type="NCBI Taxonomy" id="38705"/>
    <lineage>
        <taxon>Eukaryota</taxon>
        <taxon>Viridiplantae</taxon>
        <taxon>Streptophyta</taxon>
        <taxon>Embryophyta</taxon>
        <taxon>Tracheophyta</taxon>
        <taxon>Spermatophyta</taxon>
        <taxon>Magnoliopsida</taxon>
        <taxon>Liliopsida</taxon>
        <taxon>Poales</taxon>
        <taxon>Poaceae</taxon>
        <taxon>BOP clade</taxon>
        <taxon>Bambusoideae</taxon>
        <taxon>Arundinarodae</taxon>
        <taxon>Arundinarieae</taxon>
        <taxon>Arundinariinae</taxon>
        <taxon>Phyllostachys</taxon>
    </lineage>
</organism>
<evidence type="ECO:0000313" key="2">
    <source>
        <dbReference type="EMBL" id="ADB85285.1"/>
    </source>
</evidence>
<dbReference type="SMR" id="D3IVE5"/>
<dbReference type="EMBL" id="GQ252816">
    <property type="protein sequence ID" value="ADB85285.1"/>
    <property type="molecule type" value="Genomic_DNA"/>
</dbReference>
<feature type="region of interest" description="Disordered" evidence="1">
    <location>
        <begin position="214"/>
        <end position="237"/>
    </location>
</feature>
<protein>
    <recommendedName>
        <fullName evidence="3">PLATZ transcription factor family protein</fullName>
    </recommendedName>
</protein>
<reference evidence="2" key="1">
    <citation type="journal article" date="2010" name="J. Integr. Plant Biol.">
        <title>Insights into the bamboo genome: syntenic relationships to rice and sorghum.</title>
        <authorList>
            <person name="Gui Y.J."/>
            <person name="Zhou Y."/>
            <person name="Wang Y."/>
            <person name="Wang S."/>
            <person name="Wang S.Y."/>
            <person name="Hu Y."/>
            <person name="Bo S.P."/>
            <person name="Chen H."/>
            <person name="Zhou C.P."/>
            <person name="Ma N.X."/>
            <person name="Zhang T.Z."/>
            <person name="Fan L.J."/>
        </authorList>
    </citation>
    <scope>NUCLEOTIDE SEQUENCE</scope>
    <source>
        <tissue evidence="2">Shoot</tissue>
    </source>
</reference>
<accession>D3IVE5</accession>
<dbReference type="Pfam" id="PF04640">
    <property type="entry name" value="PLATZ"/>
    <property type="match status" value="1"/>
</dbReference>
<dbReference type="AlphaFoldDB" id="D3IVE5"/>
<proteinExistence type="predicted"/>
<dbReference type="PANTHER" id="PTHR31065">
    <property type="entry name" value="PLATZ TRANSCRIPTION FACTOR FAMILY PROTEIN"/>
    <property type="match status" value="1"/>
</dbReference>
<evidence type="ECO:0000256" key="1">
    <source>
        <dbReference type="SAM" id="MobiDB-lite"/>
    </source>
</evidence>
<dbReference type="PANTHER" id="PTHR31065:SF35">
    <property type="entry name" value="PLATZ TRANSCRIPTION FACTOR FAMILY PROTEIN"/>
    <property type="match status" value="1"/>
</dbReference>
<dbReference type="InterPro" id="IPR006734">
    <property type="entry name" value="PLATZ"/>
</dbReference>